<reference evidence="1 2" key="1">
    <citation type="submission" date="2023-03" db="EMBL/GenBank/DDBJ databases">
        <title>Genome insight into feeding habits of ladybird beetles.</title>
        <authorList>
            <person name="Li H.-S."/>
            <person name="Huang Y.-H."/>
            <person name="Pang H."/>
        </authorList>
    </citation>
    <scope>NUCLEOTIDE SEQUENCE [LARGE SCALE GENOMIC DNA]</scope>
    <source>
        <strain evidence="1">SYSU_2023b</strain>
        <tissue evidence="1">Whole body</tissue>
    </source>
</reference>
<dbReference type="EMBL" id="JARQZJ010000049">
    <property type="protein sequence ID" value="KAK9878507.1"/>
    <property type="molecule type" value="Genomic_DNA"/>
</dbReference>
<gene>
    <name evidence="1" type="ORF">WA026_022403</name>
</gene>
<comment type="caution">
    <text evidence="1">The sequence shown here is derived from an EMBL/GenBank/DDBJ whole genome shotgun (WGS) entry which is preliminary data.</text>
</comment>
<evidence type="ECO:0000313" key="2">
    <source>
        <dbReference type="Proteomes" id="UP001431783"/>
    </source>
</evidence>
<name>A0AAW1UEE2_9CUCU</name>
<proteinExistence type="predicted"/>
<dbReference type="AlphaFoldDB" id="A0AAW1UEE2"/>
<organism evidence="1 2">
    <name type="scientific">Henosepilachna vigintioctopunctata</name>
    <dbReference type="NCBI Taxonomy" id="420089"/>
    <lineage>
        <taxon>Eukaryota</taxon>
        <taxon>Metazoa</taxon>
        <taxon>Ecdysozoa</taxon>
        <taxon>Arthropoda</taxon>
        <taxon>Hexapoda</taxon>
        <taxon>Insecta</taxon>
        <taxon>Pterygota</taxon>
        <taxon>Neoptera</taxon>
        <taxon>Endopterygota</taxon>
        <taxon>Coleoptera</taxon>
        <taxon>Polyphaga</taxon>
        <taxon>Cucujiformia</taxon>
        <taxon>Coccinelloidea</taxon>
        <taxon>Coccinellidae</taxon>
        <taxon>Epilachninae</taxon>
        <taxon>Epilachnini</taxon>
        <taxon>Henosepilachna</taxon>
    </lineage>
</organism>
<protein>
    <submittedName>
        <fullName evidence="1">Uncharacterized protein</fullName>
    </submittedName>
</protein>
<keyword evidence="2" id="KW-1185">Reference proteome</keyword>
<dbReference type="Proteomes" id="UP001431783">
    <property type="component" value="Unassembled WGS sequence"/>
</dbReference>
<sequence length="145" mass="15767">MGFLDGFIAISGLSTDSSVFRDAIHRRIHGPSGMRFFVCPGYGSLACQDAVHRPTGMQFIDLPGCNLSTDSWAFWNAIRPSGICFIGMSRCGSSTYRNGFHRRINQPFGMRFIGLLGSLALSEPIAKKTGGVEDNRDILLCAGCI</sequence>
<accession>A0AAW1UEE2</accession>
<evidence type="ECO:0000313" key="1">
    <source>
        <dbReference type="EMBL" id="KAK9878507.1"/>
    </source>
</evidence>